<accession>A0A3G5AL67</accession>
<proteinExistence type="predicted"/>
<dbReference type="EMBL" id="MK072528">
    <property type="protein sequence ID" value="AYV87063.1"/>
    <property type="molecule type" value="Genomic_DNA"/>
</dbReference>
<gene>
    <name evidence="1" type="ORF">Sylvanvirus22_2</name>
</gene>
<dbReference type="Gene3D" id="1.10.510.10">
    <property type="entry name" value="Transferase(Phosphotransferase) domain 1"/>
    <property type="match status" value="1"/>
</dbReference>
<name>A0A3G5AL67_9VIRU</name>
<evidence type="ECO:0000313" key="1">
    <source>
        <dbReference type="EMBL" id="AYV87063.1"/>
    </source>
</evidence>
<reference evidence="1" key="1">
    <citation type="submission" date="2018-10" db="EMBL/GenBank/DDBJ databases">
        <title>Hidden diversity of soil giant viruses.</title>
        <authorList>
            <person name="Schulz F."/>
            <person name="Alteio L."/>
            <person name="Goudeau D."/>
            <person name="Ryan E.M."/>
            <person name="Malmstrom R.R."/>
            <person name="Blanchard J."/>
            <person name="Woyke T."/>
        </authorList>
    </citation>
    <scope>NUCLEOTIDE SEQUENCE</scope>
    <source>
        <strain evidence="1">SYV1</strain>
    </source>
</reference>
<dbReference type="SUPFAM" id="SSF56112">
    <property type="entry name" value="Protein kinase-like (PK-like)"/>
    <property type="match status" value="1"/>
</dbReference>
<protein>
    <recommendedName>
        <fullName evidence="2">Protein kinase domain-containing protein</fullName>
    </recommendedName>
</protein>
<sequence length="647" mass="73669">MDIPIPYTHYPTVPFFNVLSRDLNLNGNTDVDEFQRRQKNVVSRFSDSDVTKALLGVLELSDSVKWHSNRLNKHLKFHFSVNNCYIHVFVHWANQSAQVSNALKGDFQWHLFDQRAPPSFKLNHVNFSDYVEDEKIASYQLTPFDINQNLLCTFSFTNQIGIHPGKDVKAGFKAYHIKFISSEYIQSISTRFEHRNGIEWYSGPVKFHSSNSNGIPLILDSHTKIFDIIKEKIYKPFGSIFEAMAENRYPIDSSCECCSTDPNRLRCWISKEIPFCPFKDLIFPEINLYSSGSYGAIRRCHRISSPNFEMVVKYPIENNATQRLNTIREAAILQLLSKTDWNAFITPRFFTIINQDILESEINETGKTKTEPLIGFGLPRLPPGAPFVGLLDTWKHHSIDARFQIFKSLVRTVQILHEYRIYHLDLHGGNLWVSLDHQVFVIDFGTGKVDLPSDPIKIPSSYNDQETLSEFSALKNIFATLFKKTLESVVQTLPIEETLHKIQSILEKNTATVLKDICQLLNVECTKLTHLCSGNAHALDSKDAATEVSINKSGVLCRRKITQESHLADWCNENAGPGLEMPIAEPVLGTEFKPGIGYTWQKGKLHSLVQHLCPLCLESFKTNCYSPFPLSKSSSDQDSKSNLNQLV</sequence>
<dbReference type="InterPro" id="IPR011009">
    <property type="entry name" value="Kinase-like_dom_sf"/>
</dbReference>
<evidence type="ECO:0008006" key="2">
    <source>
        <dbReference type="Google" id="ProtNLM"/>
    </source>
</evidence>
<organism evidence="1">
    <name type="scientific">Sylvanvirus sp</name>
    <dbReference type="NCBI Taxonomy" id="2487774"/>
    <lineage>
        <taxon>Viruses</taxon>
    </lineage>
</organism>